<dbReference type="EnsemblMetazoa" id="CapteT187407">
    <property type="protein sequence ID" value="CapteP187407"/>
    <property type="gene ID" value="CapteG187407"/>
</dbReference>
<dbReference type="InterPro" id="IPR014352">
    <property type="entry name" value="FERM/acyl-CoA-bd_prot_sf"/>
</dbReference>
<feature type="region of interest" description="Disordered" evidence="2">
    <location>
        <begin position="969"/>
        <end position="990"/>
    </location>
</feature>
<dbReference type="PROSITE" id="PS00661">
    <property type="entry name" value="FERM_2"/>
    <property type="match status" value="1"/>
</dbReference>
<dbReference type="Gene3D" id="2.30.42.10">
    <property type="match status" value="2"/>
</dbReference>
<dbReference type="InterPro" id="IPR019747">
    <property type="entry name" value="FERM_CS"/>
</dbReference>
<dbReference type="PROSITE" id="PS51377">
    <property type="entry name" value="KIND"/>
    <property type="match status" value="1"/>
</dbReference>
<evidence type="ECO:0000259" key="5">
    <source>
        <dbReference type="PROSITE" id="PS51377"/>
    </source>
</evidence>
<dbReference type="SMART" id="SM00228">
    <property type="entry name" value="PDZ"/>
    <property type="match status" value="2"/>
</dbReference>
<dbReference type="SMART" id="SM00750">
    <property type="entry name" value="KIND"/>
    <property type="match status" value="1"/>
</dbReference>
<evidence type="ECO:0000259" key="4">
    <source>
        <dbReference type="PROSITE" id="PS50106"/>
    </source>
</evidence>
<feature type="compositionally biased region" description="Acidic residues" evidence="2">
    <location>
        <begin position="771"/>
        <end position="792"/>
    </location>
</feature>
<dbReference type="Pfam" id="PF00373">
    <property type="entry name" value="FERM_M"/>
    <property type="match status" value="1"/>
</dbReference>
<gene>
    <name evidence="6" type="ORF">CAPTEDRAFT_187407</name>
</gene>
<evidence type="ECO:0000313" key="7">
    <source>
        <dbReference type="EnsemblMetazoa" id="CapteP187407"/>
    </source>
</evidence>
<accession>R7TEA2</accession>
<feature type="compositionally biased region" description="Polar residues" evidence="2">
    <location>
        <begin position="1135"/>
        <end position="1145"/>
    </location>
</feature>
<evidence type="ECO:0000256" key="1">
    <source>
        <dbReference type="ARBA" id="ARBA00022737"/>
    </source>
</evidence>
<dbReference type="PROSITE" id="PS50106">
    <property type="entry name" value="PDZ"/>
    <property type="match status" value="2"/>
</dbReference>
<feature type="compositionally biased region" description="Polar residues" evidence="2">
    <location>
        <begin position="1025"/>
        <end position="1035"/>
    </location>
</feature>
<protein>
    <submittedName>
        <fullName evidence="6 7">Uncharacterized protein</fullName>
    </submittedName>
</protein>
<dbReference type="Pfam" id="PF09380">
    <property type="entry name" value="FERM_C"/>
    <property type="match status" value="1"/>
</dbReference>
<dbReference type="HOGENOM" id="CLU_004520_0_0_1"/>
<dbReference type="SUPFAM" id="SSF47031">
    <property type="entry name" value="Second domain of FERM"/>
    <property type="match status" value="1"/>
</dbReference>
<dbReference type="SMART" id="SM01196">
    <property type="entry name" value="FERM_C"/>
    <property type="match status" value="1"/>
</dbReference>
<evidence type="ECO:0000313" key="8">
    <source>
        <dbReference type="Proteomes" id="UP000014760"/>
    </source>
</evidence>
<feature type="compositionally biased region" description="Basic and acidic residues" evidence="2">
    <location>
        <begin position="224"/>
        <end position="246"/>
    </location>
</feature>
<evidence type="ECO:0000259" key="3">
    <source>
        <dbReference type="PROSITE" id="PS50057"/>
    </source>
</evidence>
<dbReference type="InterPro" id="IPR019748">
    <property type="entry name" value="FERM_central"/>
</dbReference>
<feature type="region of interest" description="Disordered" evidence="2">
    <location>
        <begin position="750"/>
        <end position="808"/>
    </location>
</feature>
<sequence length="1168" mass="131700">MPTANVQVTLAEALEVRGGPMQEAEIWSVLSEASRTLITLCGRGELSRDGQPCFIPSPDLLLLTSSGRVHFSVASMTALRNHDFIPPEYLPPPHHFSPEAVNKMLSFCLGMTVYWAADFKLGEKDELQISPHLDNVLGALCEEDASFRMSLQDTLEACNRHGPEHCNSLPFSHFVLHLHKLVLGSIGQLDIWSPDRDMDSRGLRKSLKEQRERSRSRSRSRSKDRRDRDRPHPLGRDQSAEIHDGHSTLLSNASGHSSSDRMASAQHTYARLVERRRKLEALRKGLDIEESHSERNSFYSEPTDFGESKSMISATSYTRGAFHPENWKHSTLQMGRDSTMTSSEGPLGDPSSWLLRQEQDIEAIRKAQEDFLAGAQSSSQRPAKKSNRLSPKSTLTKRKTPQKPTIEPKPKQRQPRNIYGPEFIQNDKIISLLLPEARAAPGNNHRMVIVSLLDGRKLNIECEITTTAKQLYDFVVSQLSIPEHFFFGLTFMHDEEYFFLEGDLKLSKVAPGNWKGSTPAVLMTYMRVKFYVDTLNAIRHDATRHLFYLQLRQDLLKERCLTNEEQAVRLAGLAMQAEYEDWTEKAARVQPEFYLPPSFLRRIGRETGAEKMAQKYRQCNGTEEKQAELLFIQEAQQLPEYGIHYYKVSKGKKDQGLPVWTGISVHGVLMADRHGNERVVYQRHPWHLTQKISFNKRRFSILPKSDAGGLKLPKFNYYTESYKKGRYLLQLCTAHHRFEMMMRTRRDNMEMTAQPQISQSGLEESWREDEMNNVEEEVEMEEEEDQEEEVEEVVAPPQPTKRSRNRPRDQAYVIGESILTHNSTLANESISDSLAIRLAELPQDETLLAERRILSLVLPKEGPSGIGITIIGGDRINPLDLGCFVQSVIPNSPADRDGRIQPGDRLIAINGKSVEGMPHHKVVELIRDSARRVELLISQPLVPMEVPDMLSRESSPSPNRLDAEVIMVDPPRDTPQHPEIPSSANSSELDLEDMLPTNFDLSAEEASDGRRSSTPIQQVIDEGRQSVTGRWNGTSDGYLPDEDFSTPDGEVYEVKLRKINNSLGLNVAGGVNTSMGGIFVKSLADRGAAGQNGRILIGDRVLEVNGVSLVGVTHNQAVETLRSAPQVCKLVMQRQVSPPATSNHGNQKKTSKRSSLMSYYSFAHKVHH</sequence>
<reference evidence="6 8" key="2">
    <citation type="journal article" date="2013" name="Nature">
        <title>Insights into bilaterian evolution from three spiralian genomes.</title>
        <authorList>
            <person name="Simakov O."/>
            <person name="Marletaz F."/>
            <person name="Cho S.J."/>
            <person name="Edsinger-Gonzales E."/>
            <person name="Havlak P."/>
            <person name="Hellsten U."/>
            <person name="Kuo D.H."/>
            <person name="Larsson T."/>
            <person name="Lv J."/>
            <person name="Arendt D."/>
            <person name="Savage R."/>
            <person name="Osoegawa K."/>
            <person name="de Jong P."/>
            <person name="Grimwood J."/>
            <person name="Chapman J.A."/>
            <person name="Shapiro H."/>
            <person name="Aerts A."/>
            <person name="Otillar R.P."/>
            <person name="Terry A.Y."/>
            <person name="Boore J.L."/>
            <person name="Grigoriev I.V."/>
            <person name="Lindberg D.R."/>
            <person name="Seaver E.C."/>
            <person name="Weisblat D.A."/>
            <person name="Putnam N.H."/>
            <person name="Rokhsar D.S."/>
        </authorList>
    </citation>
    <scope>NUCLEOTIDE SEQUENCE</scope>
    <source>
        <strain evidence="6 8">I ESC-2004</strain>
    </source>
</reference>
<dbReference type="InterPro" id="IPR036034">
    <property type="entry name" value="PDZ_sf"/>
</dbReference>
<dbReference type="InterPro" id="IPR000299">
    <property type="entry name" value="FERM_domain"/>
</dbReference>
<dbReference type="CDD" id="cd14473">
    <property type="entry name" value="FERM_B-lobe"/>
    <property type="match status" value="1"/>
</dbReference>
<feature type="compositionally biased region" description="Polar residues" evidence="2">
    <location>
        <begin position="248"/>
        <end position="267"/>
    </location>
</feature>
<dbReference type="Gene3D" id="1.20.80.10">
    <property type="match status" value="1"/>
</dbReference>
<dbReference type="InterPro" id="IPR018980">
    <property type="entry name" value="FERM_PH-like_C"/>
</dbReference>
<feature type="region of interest" description="Disordered" evidence="2">
    <location>
        <begin position="1003"/>
        <end position="1045"/>
    </location>
</feature>
<dbReference type="OrthoDB" id="165498at2759"/>
<dbReference type="Pfam" id="PF00595">
    <property type="entry name" value="PDZ"/>
    <property type="match status" value="2"/>
</dbReference>
<dbReference type="InterPro" id="IPR018979">
    <property type="entry name" value="FERM_N"/>
</dbReference>
<dbReference type="InterPro" id="IPR035963">
    <property type="entry name" value="FERM_2"/>
</dbReference>
<dbReference type="PROSITE" id="PS50057">
    <property type="entry name" value="FERM_3"/>
    <property type="match status" value="1"/>
</dbReference>
<reference evidence="7" key="3">
    <citation type="submission" date="2015-06" db="UniProtKB">
        <authorList>
            <consortium name="EnsemblMetazoa"/>
        </authorList>
    </citation>
    <scope>IDENTIFICATION</scope>
</reference>
<dbReference type="Proteomes" id="UP000014760">
    <property type="component" value="Unassembled WGS sequence"/>
</dbReference>
<evidence type="ECO:0000256" key="2">
    <source>
        <dbReference type="SAM" id="MobiDB-lite"/>
    </source>
</evidence>
<dbReference type="SUPFAM" id="SSF50729">
    <property type="entry name" value="PH domain-like"/>
    <property type="match status" value="1"/>
</dbReference>
<dbReference type="EMBL" id="KB311390">
    <property type="protein sequence ID" value="ELT89391.1"/>
    <property type="molecule type" value="Genomic_DNA"/>
</dbReference>
<dbReference type="SMART" id="SM00295">
    <property type="entry name" value="B41"/>
    <property type="match status" value="1"/>
</dbReference>
<feature type="domain" description="FERM" evidence="3">
    <location>
        <begin position="446"/>
        <end position="743"/>
    </location>
</feature>
<dbReference type="OMA" id="NSTWSLK"/>
<reference evidence="8" key="1">
    <citation type="submission" date="2012-12" db="EMBL/GenBank/DDBJ databases">
        <authorList>
            <person name="Hellsten U."/>
            <person name="Grimwood J."/>
            <person name="Chapman J.A."/>
            <person name="Shapiro H."/>
            <person name="Aerts A."/>
            <person name="Otillar R.P."/>
            <person name="Terry A.Y."/>
            <person name="Boore J.L."/>
            <person name="Simakov O."/>
            <person name="Marletaz F."/>
            <person name="Cho S.-J."/>
            <person name="Edsinger-Gonzales E."/>
            <person name="Havlak P."/>
            <person name="Kuo D.-H."/>
            <person name="Larsson T."/>
            <person name="Lv J."/>
            <person name="Arendt D."/>
            <person name="Savage R."/>
            <person name="Osoegawa K."/>
            <person name="de Jong P."/>
            <person name="Lindberg D.R."/>
            <person name="Seaver E.C."/>
            <person name="Weisblat D.A."/>
            <person name="Putnam N.H."/>
            <person name="Grigoriev I.V."/>
            <person name="Rokhsar D.S."/>
        </authorList>
    </citation>
    <scope>NUCLEOTIDE SEQUENCE</scope>
    <source>
        <strain evidence="8">I ESC-2004</strain>
    </source>
</reference>
<keyword evidence="8" id="KW-1185">Reference proteome</keyword>
<dbReference type="Gene3D" id="3.10.20.90">
    <property type="entry name" value="Phosphatidylinositol 3-kinase Catalytic Subunit, Chain A, domain 1"/>
    <property type="match status" value="1"/>
</dbReference>
<dbReference type="Gene3D" id="1.10.510.10">
    <property type="entry name" value="Transferase(Phosphotransferase) domain 1"/>
    <property type="match status" value="1"/>
</dbReference>
<dbReference type="PRINTS" id="PR00935">
    <property type="entry name" value="BAND41"/>
</dbReference>
<dbReference type="CDD" id="cd17101">
    <property type="entry name" value="FERM_F1_PTPN13_like"/>
    <property type="match status" value="1"/>
</dbReference>
<dbReference type="InterPro" id="IPR001478">
    <property type="entry name" value="PDZ"/>
</dbReference>
<dbReference type="Gene3D" id="2.30.29.30">
    <property type="entry name" value="Pleckstrin-homology domain (PH domain)/Phosphotyrosine-binding domain (PTB)"/>
    <property type="match status" value="1"/>
</dbReference>
<feature type="region of interest" description="Disordered" evidence="2">
    <location>
        <begin position="200"/>
        <end position="267"/>
    </location>
</feature>
<dbReference type="AlphaFoldDB" id="R7TEA2"/>
<feature type="region of interest" description="Disordered" evidence="2">
    <location>
        <begin position="1135"/>
        <end position="1155"/>
    </location>
</feature>
<feature type="domain" description="KIND" evidence="5">
    <location>
        <begin position="8"/>
        <end position="217"/>
    </location>
</feature>
<name>R7TEA2_CAPTE</name>
<dbReference type="InterPro" id="IPR019749">
    <property type="entry name" value="Band_41_domain"/>
</dbReference>
<dbReference type="InterPro" id="IPR011993">
    <property type="entry name" value="PH-like_dom_sf"/>
</dbReference>
<dbReference type="SUPFAM" id="SSF54236">
    <property type="entry name" value="Ubiquitin-like"/>
    <property type="match status" value="1"/>
</dbReference>
<dbReference type="InterPro" id="IPR052074">
    <property type="entry name" value="NonRcpt_TyrProt_Phosphatase"/>
</dbReference>
<dbReference type="PANTHER" id="PTHR46900:SF2">
    <property type="entry name" value="TYROSINE-PROTEIN PHOSPHATASE NON-RECEPTOR TYPE 13"/>
    <property type="match status" value="1"/>
</dbReference>
<dbReference type="Pfam" id="PF09379">
    <property type="entry name" value="FERM_N"/>
    <property type="match status" value="1"/>
</dbReference>
<feature type="domain" description="PDZ" evidence="4">
    <location>
        <begin position="1053"/>
        <end position="1136"/>
    </location>
</feature>
<feature type="region of interest" description="Disordered" evidence="2">
    <location>
        <begin position="372"/>
        <end position="418"/>
    </location>
</feature>
<evidence type="ECO:0000313" key="6">
    <source>
        <dbReference type="EMBL" id="ELT89391.1"/>
    </source>
</evidence>
<dbReference type="CDD" id="cd06792">
    <property type="entry name" value="PDZ2-PTPN13_FRMPD2-like"/>
    <property type="match status" value="1"/>
</dbReference>
<dbReference type="STRING" id="283909.R7TEA2"/>
<organism evidence="6">
    <name type="scientific">Capitella teleta</name>
    <name type="common">Polychaete worm</name>
    <dbReference type="NCBI Taxonomy" id="283909"/>
    <lineage>
        <taxon>Eukaryota</taxon>
        <taxon>Metazoa</taxon>
        <taxon>Spiralia</taxon>
        <taxon>Lophotrochozoa</taxon>
        <taxon>Annelida</taxon>
        <taxon>Polychaeta</taxon>
        <taxon>Sedentaria</taxon>
        <taxon>Scolecida</taxon>
        <taxon>Capitellidae</taxon>
        <taxon>Capitella</taxon>
    </lineage>
</organism>
<dbReference type="EMBL" id="AMQN01014877">
    <property type="status" value="NOT_ANNOTATED_CDS"/>
    <property type="molecule type" value="Genomic_DNA"/>
</dbReference>
<keyword evidence="1" id="KW-0677">Repeat</keyword>
<dbReference type="PANTHER" id="PTHR46900">
    <property type="entry name" value="TYROSINE-PROTEIN PHOSPHATASE NON-RECEPTOR TYPE 13"/>
    <property type="match status" value="1"/>
</dbReference>
<dbReference type="InterPro" id="IPR011019">
    <property type="entry name" value="KIND_dom"/>
</dbReference>
<feature type="domain" description="PDZ" evidence="4">
    <location>
        <begin position="855"/>
        <end position="941"/>
    </location>
</feature>
<proteinExistence type="predicted"/>
<dbReference type="SUPFAM" id="SSF50156">
    <property type="entry name" value="PDZ domain-like"/>
    <property type="match status" value="2"/>
</dbReference>
<feature type="compositionally biased region" description="Polar residues" evidence="2">
    <location>
        <begin position="751"/>
        <end position="762"/>
    </location>
</feature>
<dbReference type="InterPro" id="IPR029071">
    <property type="entry name" value="Ubiquitin-like_domsf"/>
</dbReference>
<feature type="compositionally biased region" description="Basic and acidic residues" evidence="2">
    <location>
        <begin position="200"/>
        <end position="215"/>
    </location>
</feature>